<evidence type="ECO:0000313" key="6">
    <source>
        <dbReference type="Proteomes" id="UP001460270"/>
    </source>
</evidence>
<dbReference type="InterPro" id="IPR008605">
    <property type="entry name" value="ECM1"/>
</dbReference>
<protein>
    <recommendedName>
        <fullName evidence="7">Extracellular matrix protein 1</fullName>
    </recommendedName>
</protein>
<dbReference type="GO" id="GO:0005615">
    <property type="term" value="C:extracellular space"/>
    <property type="evidence" value="ECO:0007669"/>
    <property type="project" value="InterPro"/>
</dbReference>
<dbReference type="PANTHER" id="PTHR16776:SF3">
    <property type="entry name" value="EXTRACELLULAR MATRIX PROTEIN 1"/>
    <property type="match status" value="1"/>
</dbReference>
<feature type="compositionally biased region" description="Polar residues" evidence="4">
    <location>
        <begin position="259"/>
        <end position="273"/>
    </location>
</feature>
<dbReference type="PANTHER" id="PTHR16776">
    <property type="entry name" value="EXTRACELLULAR MATRIX PROTEIN 1"/>
    <property type="match status" value="1"/>
</dbReference>
<keyword evidence="3" id="KW-0677">Repeat</keyword>
<accession>A0AAW0N0W1</accession>
<organism evidence="5 6">
    <name type="scientific">Mugilogobius chulae</name>
    <name type="common">yellowstripe goby</name>
    <dbReference type="NCBI Taxonomy" id="88201"/>
    <lineage>
        <taxon>Eukaryota</taxon>
        <taxon>Metazoa</taxon>
        <taxon>Chordata</taxon>
        <taxon>Craniata</taxon>
        <taxon>Vertebrata</taxon>
        <taxon>Euteleostomi</taxon>
        <taxon>Actinopterygii</taxon>
        <taxon>Neopterygii</taxon>
        <taxon>Teleostei</taxon>
        <taxon>Neoteleostei</taxon>
        <taxon>Acanthomorphata</taxon>
        <taxon>Gobiaria</taxon>
        <taxon>Gobiiformes</taxon>
        <taxon>Gobioidei</taxon>
        <taxon>Gobiidae</taxon>
        <taxon>Gobionellinae</taxon>
        <taxon>Mugilogobius</taxon>
    </lineage>
</organism>
<evidence type="ECO:0000313" key="5">
    <source>
        <dbReference type="EMBL" id="KAK7886804.1"/>
    </source>
</evidence>
<evidence type="ECO:0000256" key="3">
    <source>
        <dbReference type="ARBA" id="ARBA00022737"/>
    </source>
</evidence>
<feature type="compositionally biased region" description="Basic and acidic residues" evidence="4">
    <location>
        <begin position="53"/>
        <end position="63"/>
    </location>
</feature>
<dbReference type="AlphaFoldDB" id="A0AAW0N0W1"/>
<sequence length="453" mass="51071">MAQKRCPASVCLKLHNNRTQAAQFGPIRGRLAPPRHAPSAWPGSSVQNLRAQQQRDHNRHDTDMSAPTRACVCAFAALALVCLGSASSDVLEQEPIEQREVTFDIRQVMKGRPRPVIPAERYPVQFPLARPSPENIGSICLHGDRRPRYPPSYFPRSGFGVHKREADAVNTLEAWFTTCCGQNQTEEALLCCATQAWEKSISHFCEVGFRIKAPHFHCCKRNSSERLPCFDSAAKNKDYSPSEESPVQPEPPKAKFNFDPSSCSGTVTPQSISDGKRRKKEKKLSASLKVDIDFPLAMPTDSNHRAICANLKVRPRYNVKCLDGLGRDLVVEQAKTHNNIERRFTRCCSKRQEILPCLDSAWKQEMKRFCSSSKRKNIDFPCCDGGVQFDCFENVSTNRDYNQTLADSLSLDNICDTHKMLSFKYLPRIPLKSTADKCCHSRLKTKVLVLLNR</sequence>
<comment type="subcellular location">
    <subcellularLocation>
        <location evidence="1">Secreted</location>
    </subcellularLocation>
</comment>
<feature type="region of interest" description="Disordered" evidence="4">
    <location>
        <begin position="235"/>
        <end position="280"/>
    </location>
</feature>
<keyword evidence="2" id="KW-0964">Secreted</keyword>
<dbReference type="SUPFAM" id="SSF48552">
    <property type="entry name" value="Serum albumin-like"/>
    <property type="match status" value="1"/>
</dbReference>
<name>A0AAW0N0W1_9GOBI</name>
<evidence type="ECO:0008006" key="7">
    <source>
        <dbReference type="Google" id="ProtNLM"/>
    </source>
</evidence>
<feature type="compositionally biased region" description="Polar residues" evidence="4">
    <location>
        <begin position="42"/>
        <end position="52"/>
    </location>
</feature>
<reference evidence="6" key="1">
    <citation type="submission" date="2024-04" db="EMBL/GenBank/DDBJ databases">
        <title>Salinicola lusitanus LLJ914,a marine bacterium isolated from the Okinawa Trough.</title>
        <authorList>
            <person name="Li J."/>
        </authorList>
    </citation>
    <scope>NUCLEOTIDE SEQUENCE [LARGE SCALE GENOMIC DNA]</scope>
</reference>
<dbReference type="Proteomes" id="UP001460270">
    <property type="component" value="Unassembled WGS sequence"/>
</dbReference>
<dbReference type="EMBL" id="JBBPFD010000019">
    <property type="protein sequence ID" value="KAK7886804.1"/>
    <property type="molecule type" value="Genomic_DNA"/>
</dbReference>
<gene>
    <name evidence="5" type="ORF">WMY93_026425</name>
</gene>
<evidence type="ECO:0000256" key="4">
    <source>
        <dbReference type="SAM" id="MobiDB-lite"/>
    </source>
</evidence>
<evidence type="ECO:0000256" key="1">
    <source>
        <dbReference type="ARBA" id="ARBA00004613"/>
    </source>
</evidence>
<dbReference type="Pfam" id="PF05782">
    <property type="entry name" value="ECM1"/>
    <property type="match status" value="2"/>
</dbReference>
<comment type="caution">
    <text evidence="5">The sequence shown here is derived from an EMBL/GenBank/DDBJ whole genome shotgun (WGS) entry which is preliminary data.</text>
</comment>
<dbReference type="GO" id="GO:0030500">
    <property type="term" value="P:regulation of bone mineralization"/>
    <property type="evidence" value="ECO:0007669"/>
    <property type="project" value="TreeGrafter"/>
</dbReference>
<dbReference type="GO" id="GO:0007165">
    <property type="term" value="P:signal transduction"/>
    <property type="evidence" value="ECO:0007669"/>
    <property type="project" value="InterPro"/>
</dbReference>
<feature type="region of interest" description="Disordered" evidence="4">
    <location>
        <begin position="24"/>
        <end position="64"/>
    </location>
</feature>
<dbReference type="InterPro" id="IPR020858">
    <property type="entry name" value="Serum_albumin-like"/>
</dbReference>
<proteinExistence type="predicted"/>
<keyword evidence="6" id="KW-1185">Reference proteome</keyword>
<dbReference type="Gene3D" id="1.10.246.10">
    <property type="match status" value="2"/>
</dbReference>
<evidence type="ECO:0000256" key="2">
    <source>
        <dbReference type="ARBA" id="ARBA00022525"/>
    </source>
</evidence>